<feature type="region of interest" description="Disordered" evidence="1">
    <location>
        <begin position="285"/>
        <end position="321"/>
    </location>
</feature>
<protein>
    <submittedName>
        <fullName evidence="2">Uncharacterized protein</fullName>
    </submittedName>
</protein>
<proteinExistence type="predicted"/>
<name>A0A9W4X9R9_9ASCO</name>
<feature type="compositionally biased region" description="Basic and acidic residues" evidence="1">
    <location>
        <begin position="285"/>
        <end position="308"/>
    </location>
</feature>
<keyword evidence="3" id="KW-1185">Reference proteome</keyword>
<evidence type="ECO:0000313" key="2">
    <source>
        <dbReference type="EMBL" id="CAI5757477.1"/>
    </source>
</evidence>
<accession>A0A9W4X9R9</accession>
<dbReference type="AlphaFoldDB" id="A0A9W4X9R9"/>
<organism evidence="2 3">
    <name type="scientific">Candida verbasci</name>
    <dbReference type="NCBI Taxonomy" id="1227364"/>
    <lineage>
        <taxon>Eukaryota</taxon>
        <taxon>Fungi</taxon>
        <taxon>Dikarya</taxon>
        <taxon>Ascomycota</taxon>
        <taxon>Saccharomycotina</taxon>
        <taxon>Pichiomycetes</taxon>
        <taxon>Debaryomycetaceae</taxon>
        <taxon>Candida/Lodderomyces clade</taxon>
        <taxon>Candida</taxon>
    </lineage>
</organism>
<evidence type="ECO:0000313" key="3">
    <source>
        <dbReference type="Proteomes" id="UP001152885"/>
    </source>
</evidence>
<sequence>MKSSTSSSTILKKSPRENHNGNNTINTWKNLNDLISTYQDSNTLPTILSPNLPSRFENVLKQNNLKAPKSTYPNDEDIRRNKKSKFKDDEEIPLSMLSPTLPAQFEEQQSQQRSTSTPKPSTPSSFTNKSNKVGTFKWINKVYDPVKPKFLMRINFNNRLKYKNKFTRETTPSKLTGFKIDTEKSVEKVEKDSKNSNEVEQLQNNFKSQKEVYEKEIDDRKKECEKLNLEKEAIVRKLNLEKEAIVEEKDNSMKILEKTLKELQEAHKKSIASVKELEELLEKERNKEKVNKEKPSTKESNNEDEQRKRNQLKQLTQDIIMREGSQPPVEEKILIDNFQDDSMSKNLTQQQREEIKNNLINKKNHYLQLSKTMTSRYQNSSDEFLKIIMQVDCILVKIISFDYDERSKVVSRVLPSERSWRQLDIEIEELIKKIDKINPNFSNIKFDLLKIVHCILYQARAIIMKRINNILSTVIESYISRNEKTKENNLNIKIIELQQQLILNNKLIIENFMNSKPNYLNSIIPLKFSYTWYNKSLNLTKTQQDYNLNNYHKNLKPPQLYYLPFGDYTNINELNGFLYNILKEFIEIYNKIYQNQPIKYNLQSNS</sequence>
<comment type="caution">
    <text evidence="2">The sequence shown here is derived from an EMBL/GenBank/DDBJ whole genome shotgun (WGS) entry which is preliminary data.</text>
</comment>
<feature type="region of interest" description="Disordered" evidence="1">
    <location>
        <begin position="63"/>
        <end position="130"/>
    </location>
</feature>
<dbReference type="EMBL" id="CANTUO010000001">
    <property type="protein sequence ID" value="CAI5757477.1"/>
    <property type="molecule type" value="Genomic_DNA"/>
</dbReference>
<feature type="region of interest" description="Disordered" evidence="1">
    <location>
        <begin position="1"/>
        <end position="26"/>
    </location>
</feature>
<dbReference type="Proteomes" id="UP001152885">
    <property type="component" value="Unassembled WGS sequence"/>
</dbReference>
<evidence type="ECO:0000256" key="1">
    <source>
        <dbReference type="SAM" id="MobiDB-lite"/>
    </source>
</evidence>
<dbReference type="OrthoDB" id="284473at2759"/>
<reference evidence="2" key="1">
    <citation type="submission" date="2022-12" db="EMBL/GenBank/DDBJ databases">
        <authorList>
            <person name="Brejova B."/>
        </authorList>
    </citation>
    <scope>NUCLEOTIDE SEQUENCE</scope>
</reference>
<feature type="compositionally biased region" description="Low complexity" evidence="1">
    <location>
        <begin position="108"/>
        <end position="130"/>
    </location>
</feature>
<gene>
    <name evidence="2" type="ORF">CANVERA_P1991</name>
</gene>